<organism evidence="1 2">
    <name type="scientific">Photobacterium rosenbergii</name>
    <dbReference type="NCBI Taxonomy" id="294936"/>
    <lineage>
        <taxon>Bacteria</taxon>
        <taxon>Pseudomonadati</taxon>
        <taxon>Pseudomonadota</taxon>
        <taxon>Gammaproteobacteria</taxon>
        <taxon>Vibrionales</taxon>
        <taxon>Vibrionaceae</taxon>
        <taxon>Photobacterium</taxon>
    </lineage>
</organism>
<evidence type="ECO:0000313" key="1">
    <source>
        <dbReference type="EMBL" id="PSW15694.1"/>
    </source>
</evidence>
<sequence>MLSTEEKSYCSLCENITKHYVVLVRKQNKKHEKDAGSFWKGFFAGWFLGPFIASMDEFERHSICSVCGKRK</sequence>
<dbReference type="EMBL" id="PYMB01000001">
    <property type="protein sequence ID" value="PSW15694.1"/>
    <property type="molecule type" value="Genomic_DNA"/>
</dbReference>
<comment type="caution">
    <text evidence="1">The sequence shown here is derived from an EMBL/GenBank/DDBJ whole genome shotgun (WGS) entry which is preliminary data.</text>
</comment>
<protein>
    <submittedName>
        <fullName evidence="1">Uncharacterized protein</fullName>
    </submittedName>
</protein>
<accession>A0A2T3NJJ4</accession>
<dbReference type="Proteomes" id="UP000241346">
    <property type="component" value="Unassembled WGS sequence"/>
</dbReference>
<dbReference type="OrthoDB" id="5588512at2"/>
<dbReference type="AlphaFoldDB" id="A0A2T3NJJ4"/>
<proteinExistence type="predicted"/>
<name>A0A2T3NJJ4_9GAMM</name>
<reference evidence="1 2" key="1">
    <citation type="submission" date="2018-03" db="EMBL/GenBank/DDBJ databases">
        <title>Whole genome sequencing of Histamine producing bacteria.</title>
        <authorList>
            <person name="Butler K."/>
        </authorList>
    </citation>
    <scope>NUCLEOTIDE SEQUENCE [LARGE SCALE GENOMIC DNA]</scope>
    <source>
        <strain evidence="1 2">DSM 19138</strain>
    </source>
</reference>
<gene>
    <name evidence="1" type="ORF">C9J01_01355</name>
</gene>
<evidence type="ECO:0000313" key="2">
    <source>
        <dbReference type="Proteomes" id="UP000241346"/>
    </source>
</evidence>